<feature type="signal peptide" evidence="1">
    <location>
        <begin position="1"/>
        <end position="21"/>
    </location>
</feature>
<evidence type="ECO:0000256" key="1">
    <source>
        <dbReference type="SAM" id="SignalP"/>
    </source>
</evidence>
<feature type="chain" id="PRO_5044873442" evidence="1">
    <location>
        <begin position="22"/>
        <end position="156"/>
    </location>
</feature>
<name>A0ABD2MYN3_9CUCU</name>
<gene>
    <name evidence="2" type="ORF">HHI36_021815</name>
</gene>
<dbReference type="AlphaFoldDB" id="A0ABD2MYN3"/>
<keyword evidence="1" id="KW-0732">Signal</keyword>
<evidence type="ECO:0000313" key="3">
    <source>
        <dbReference type="Proteomes" id="UP001516400"/>
    </source>
</evidence>
<dbReference type="Proteomes" id="UP001516400">
    <property type="component" value="Unassembled WGS sequence"/>
</dbReference>
<keyword evidence="3" id="KW-1185">Reference proteome</keyword>
<dbReference type="EMBL" id="JABFTP020000042">
    <property type="protein sequence ID" value="KAL3271327.1"/>
    <property type="molecule type" value="Genomic_DNA"/>
</dbReference>
<comment type="caution">
    <text evidence="2">The sequence shown here is derived from an EMBL/GenBank/DDBJ whole genome shotgun (WGS) entry which is preliminary data.</text>
</comment>
<accession>A0ABD2MYN3</accession>
<proteinExistence type="predicted"/>
<protein>
    <submittedName>
        <fullName evidence="2">Uncharacterized protein</fullName>
    </submittedName>
</protein>
<reference evidence="2 3" key="1">
    <citation type="journal article" date="2021" name="BMC Biol.">
        <title>Horizontally acquired antibacterial genes associated with adaptive radiation of ladybird beetles.</title>
        <authorList>
            <person name="Li H.S."/>
            <person name="Tang X.F."/>
            <person name="Huang Y.H."/>
            <person name="Xu Z.Y."/>
            <person name="Chen M.L."/>
            <person name="Du X.Y."/>
            <person name="Qiu B.Y."/>
            <person name="Chen P.T."/>
            <person name="Zhang W."/>
            <person name="Slipinski A."/>
            <person name="Escalona H.E."/>
            <person name="Waterhouse R.M."/>
            <person name="Zwick A."/>
            <person name="Pang H."/>
        </authorList>
    </citation>
    <scope>NUCLEOTIDE SEQUENCE [LARGE SCALE GENOMIC DNA]</scope>
    <source>
        <strain evidence="2">SYSU2018</strain>
    </source>
</reference>
<sequence>MFSNQFKLIVCAALSVAIIEAVPLFTEGLNSVKVLHSNVNLTANLKRMQDSLTRPGDKQVGQRVKGDKLLTELESWRIEDDSQNSCFISQVSFGNLVNITFVNATNQGPGEIIVAAIDISVDTKNQTVDIDVKCCPIPTLPYDLIVRVYGFNPYQI</sequence>
<evidence type="ECO:0000313" key="2">
    <source>
        <dbReference type="EMBL" id="KAL3271327.1"/>
    </source>
</evidence>
<organism evidence="2 3">
    <name type="scientific">Cryptolaemus montrouzieri</name>
    <dbReference type="NCBI Taxonomy" id="559131"/>
    <lineage>
        <taxon>Eukaryota</taxon>
        <taxon>Metazoa</taxon>
        <taxon>Ecdysozoa</taxon>
        <taxon>Arthropoda</taxon>
        <taxon>Hexapoda</taxon>
        <taxon>Insecta</taxon>
        <taxon>Pterygota</taxon>
        <taxon>Neoptera</taxon>
        <taxon>Endopterygota</taxon>
        <taxon>Coleoptera</taxon>
        <taxon>Polyphaga</taxon>
        <taxon>Cucujiformia</taxon>
        <taxon>Coccinelloidea</taxon>
        <taxon>Coccinellidae</taxon>
        <taxon>Scymninae</taxon>
        <taxon>Scymnini</taxon>
        <taxon>Cryptolaemus</taxon>
    </lineage>
</organism>